<evidence type="ECO:0000313" key="3">
    <source>
        <dbReference type="EMBL" id="ADY62275.1"/>
    </source>
</evidence>
<dbReference type="SUPFAM" id="SSF49785">
    <property type="entry name" value="Galactose-binding domain-like"/>
    <property type="match status" value="1"/>
</dbReference>
<proteinExistence type="predicted"/>
<dbReference type="KEGG" id="pbs:Plabr_4704"/>
<dbReference type="InterPro" id="IPR013222">
    <property type="entry name" value="Glyco_hyd_98_carb-bd"/>
</dbReference>
<sequence>MKYWILSLGLFFTTADLMAAEVATLDGKVHSGEIVSIADGQVTLNENGAPVSIPFDRAMAVRWDSPAASASAETRAETRLRLHNGSQATLFAAQCDGRNVQGVNPSAGEVSVPHSAVQAVLFKSLDEKTRGQWEELLAKSNSDDLLVIRKGDTLDFLAGVVTEYDEAEVNFLYQGSEIPVKREKVFGLIHPTRDSGNGTAIGQVKTVYGDVLFVDGLSLQNQTVTLQVAANASWQLPQSQIREIDFSLGRVVYLSDLEPEMVEHTPFFDTVWTYQRDRTNVGAPLRLGGVEYAKGVWIHSKTSLTYRLAGDYTRLQAMIGIDDAVAANGLGQVRVQIKADDKVVFEEDVAALDAPRALEIDLTSARFLHILVDFGSGLDISDHLVLGDARLIK</sequence>
<evidence type="ECO:0000256" key="1">
    <source>
        <dbReference type="SAM" id="SignalP"/>
    </source>
</evidence>
<dbReference type="HOGENOM" id="CLU_665418_0_0_0"/>
<dbReference type="InterPro" id="IPR038637">
    <property type="entry name" value="NPCBM_sf"/>
</dbReference>
<feature type="chain" id="PRO_5003256581" evidence="1">
    <location>
        <begin position="20"/>
        <end position="393"/>
    </location>
</feature>
<feature type="signal peptide" evidence="1">
    <location>
        <begin position="1"/>
        <end position="19"/>
    </location>
</feature>
<evidence type="ECO:0000313" key="4">
    <source>
        <dbReference type="Proteomes" id="UP000006860"/>
    </source>
</evidence>
<feature type="domain" description="Glycosyl hydrolase family 98 putative carbohydrate-binding module" evidence="2">
    <location>
        <begin position="248"/>
        <end position="393"/>
    </location>
</feature>
<evidence type="ECO:0000259" key="2">
    <source>
        <dbReference type="SMART" id="SM00776"/>
    </source>
</evidence>
<dbReference type="EMBL" id="CP002546">
    <property type="protein sequence ID" value="ADY62275.1"/>
    <property type="molecule type" value="Genomic_DNA"/>
</dbReference>
<dbReference type="Pfam" id="PF08305">
    <property type="entry name" value="NPCBM"/>
    <property type="match status" value="1"/>
</dbReference>
<name>F0SQ96_RUBBR</name>
<dbReference type="GO" id="GO:0016787">
    <property type="term" value="F:hydrolase activity"/>
    <property type="evidence" value="ECO:0007669"/>
    <property type="project" value="UniProtKB-KW"/>
</dbReference>
<dbReference type="RefSeq" id="WP_013630979.1">
    <property type="nucleotide sequence ID" value="NC_015174.1"/>
</dbReference>
<dbReference type="Proteomes" id="UP000006860">
    <property type="component" value="Chromosome"/>
</dbReference>
<dbReference type="STRING" id="756272.Plabr_4704"/>
<dbReference type="eggNOG" id="COG0810">
    <property type="taxonomic scope" value="Bacteria"/>
</dbReference>
<organism evidence="3 4">
    <name type="scientific">Rubinisphaera brasiliensis (strain ATCC 49424 / DSM 5305 / JCM 21570 / IAM 15109 / NBRC 103401 / IFAM 1448)</name>
    <name type="common">Planctomyces brasiliensis</name>
    <dbReference type="NCBI Taxonomy" id="756272"/>
    <lineage>
        <taxon>Bacteria</taxon>
        <taxon>Pseudomonadati</taxon>
        <taxon>Planctomycetota</taxon>
        <taxon>Planctomycetia</taxon>
        <taxon>Planctomycetales</taxon>
        <taxon>Planctomycetaceae</taxon>
        <taxon>Rubinisphaera</taxon>
    </lineage>
</organism>
<dbReference type="SMART" id="SM00776">
    <property type="entry name" value="NPCBM"/>
    <property type="match status" value="1"/>
</dbReference>
<keyword evidence="1" id="KW-0732">Signal</keyword>
<reference evidence="4" key="1">
    <citation type="submission" date="2011-02" db="EMBL/GenBank/DDBJ databases">
        <title>The complete genome of Planctomyces brasiliensis DSM 5305.</title>
        <authorList>
            <person name="Lucas S."/>
            <person name="Copeland A."/>
            <person name="Lapidus A."/>
            <person name="Bruce D."/>
            <person name="Goodwin L."/>
            <person name="Pitluck S."/>
            <person name="Kyrpides N."/>
            <person name="Mavromatis K."/>
            <person name="Pagani I."/>
            <person name="Ivanova N."/>
            <person name="Ovchinnikova G."/>
            <person name="Lu M."/>
            <person name="Detter J.C."/>
            <person name="Han C."/>
            <person name="Land M."/>
            <person name="Hauser L."/>
            <person name="Markowitz V."/>
            <person name="Cheng J.-F."/>
            <person name="Hugenholtz P."/>
            <person name="Woyke T."/>
            <person name="Wu D."/>
            <person name="Tindall B."/>
            <person name="Pomrenke H.G."/>
            <person name="Brambilla E."/>
            <person name="Klenk H.-P."/>
            <person name="Eisen J.A."/>
        </authorList>
    </citation>
    <scope>NUCLEOTIDE SEQUENCE [LARGE SCALE GENOMIC DNA]</scope>
    <source>
        <strain evidence="4">ATCC 49424 / DSM 5305 / JCM 21570 / NBRC 103401 / IFAM 1448</strain>
    </source>
</reference>
<accession>F0SQ96</accession>
<dbReference type="InterPro" id="IPR008979">
    <property type="entry name" value="Galactose-bd-like_sf"/>
</dbReference>
<gene>
    <name evidence="3" type="ordered locus">Plabr_4704</name>
</gene>
<protein>
    <submittedName>
        <fullName evidence="3">Glycosyl hydrolase family 98 putative carbohydrate binding module</fullName>
    </submittedName>
</protein>
<dbReference type="Gene3D" id="2.60.120.1060">
    <property type="entry name" value="NPCBM/NEW2 domain"/>
    <property type="match status" value="1"/>
</dbReference>
<dbReference type="AlphaFoldDB" id="F0SQ96"/>
<keyword evidence="4" id="KW-1185">Reference proteome</keyword>
<keyword evidence="3" id="KW-0378">Hydrolase</keyword>